<keyword evidence="5" id="KW-0812">Transmembrane</keyword>
<evidence type="ECO:0000256" key="3">
    <source>
        <dbReference type="ARBA" id="ARBA00022588"/>
    </source>
</evidence>
<keyword evidence="15" id="KW-1185">Reference proteome</keyword>
<dbReference type="PROSITE" id="PS50104">
    <property type="entry name" value="TIR"/>
    <property type="match status" value="1"/>
</dbReference>
<dbReference type="InterPro" id="IPR000157">
    <property type="entry name" value="TIR_dom"/>
</dbReference>
<dbReference type="Gene3D" id="3.40.50.10140">
    <property type="entry name" value="Toll/interleukin-1 receptor homology (TIR) domain"/>
    <property type="match status" value="1"/>
</dbReference>
<keyword evidence="7" id="KW-0677">Repeat</keyword>
<name>A0A8U0PYF3_SALNM</name>
<keyword evidence="8" id="KW-0391">Immunity</keyword>
<dbReference type="InterPro" id="IPR035897">
    <property type="entry name" value="Toll_tir_struct_dom_sf"/>
</dbReference>
<evidence type="ECO:0000256" key="4">
    <source>
        <dbReference type="ARBA" id="ARBA00022614"/>
    </source>
</evidence>
<evidence type="ECO:0000256" key="13">
    <source>
        <dbReference type="ARBA" id="ARBA00023198"/>
    </source>
</evidence>
<sequence>MLVVLLRQLAREYLLAFCHIILAWLEAVRRPNPRGRYCYDAFVLYSGRDERWVVEQLLPGLEQKEPPFLRLCLHSRDFQLGKDIVDNITDSLYGSHYTVCVVSRNYLRSNWCSLELRLATLCLLVEQRVIIILVFLEEIPPRQLSAHHRLSRLVKTRT</sequence>
<keyword evidence="10" id="KW-0472">Membrane</keyword>
<dbReference type="GO" id="GO:0045087">
    <property type="term" value="P:innate immune response"/>
    <property type="evidence" value="ECO:0007669"/>
    <property type="project" value="UniProtKB-KW"/>
</dbReference>
<evidence type="ECO:0000259" key="14">
    <source>
        <dbReference type="PROSITE" id="PS50104"/>
    </source>
</evidence>
<reference evidence="16" key="1">
    <citation type="submission" date="2025-08" db="UniProtKB">
        <authorList>
            <consortium name="RefSeq"/>
        </authorList>
    </citation>
    <scope>IDENTIFICATION</scope>
    <source>
        <tissue evidence="16">White muscle</tissue>
    </source>
</reference>
<evidence type="ECO:0000313" key="16">
    <source>
        <dbReference type="RefSeq" id="XP_038832836.1"/>
    </source>
</evidence>
<dbReference type="GeneID" id="120031244"/>
<dbReference type="AlphaFoldDB" id="A0A8U0PYF3"/>
<organism evidence="15 16">
    <name type="scientific">Salvelinus namaycush</name>
    <name type="common">Lake trout</name>
    <name type="synonym">Salmo namaycush</name>
    <dbReference type="NCBI Taxonomy" id="8040"/>
    <lineage>
        <taxon>Eukaryota</taxon>
        <taxon>Metazoa</taxon>
        <taxon>Chordata</taxon>
        <taxon>Craniata</taxon>
        <taxon>Vertebrata</taxon>
        <taxon>Euteleostomi</taxon>
        <taxon>Actinopterygii</taxon>
        <taxon>Neopterygii</taxon>
        <taxon>Teleostei</taxon>
        <taxon>Protacanthopterygii</taxon>
        <taxon>Salmoniformes</taxon>
        <taxon>Salmonidae</taxon>
        <taxon>Salmoninae</taxon>
        <taxon>Salvelinus</taxon>
    </lineage>
</organism>
<dbReference type="SMART" id="SM00255">
    <property type="entry name" value="TIR"/>
    <property type="match status" value="1"/>
</dbReference>
<dbReference type="GO" id="GO:0002224">
    <property type="term" value="P:toll-like receptor signaling pathway"/>
    <property type="evidence" value="ECO:0007669"/>
    <property type="project" value="TreeGrafter"/>
</dbReference>
<proteinExistence type="inferred from homology"/>
<evidence type="ECO:0000256" key="9">
    <source>
        <dbReference type="ARBA" id="ARBA00022989"/>
    </source>
</evidence>
<comment type="subcellular location">
    <subcellularLocation>
        <location evidence="1">Membrane</location>
        <topology evidence="1">Single-pass type I membrane protein</topology>
    </subcellularLocation>
</comment>
<comment type="similarity">
    <text evidence="2">Belongs to the Toll-like receptor family.</text>
</comment>
<dbReference type="Proteomes" id="UP000808372">
    <property type="component" value="Chromosome 37"/>
</dbReference>
<evidence type="ECO:0000256" key="2">
    <source>
        <dbReference type="ARBA" id="ARBA00009634"/>
    </source>
</evidence>
<keyword evidence="9" id="KW-1133">Transmembrane helix</keyword>
<dbReference type="GO" id="GO:0038023">
    <property type="term" value="F:signaling receptor activity"/>
    <property type="evidence" value="ECO:0007669"/>
    <property type="project" value="TreeGrafter"/>
</dbReference>
<evidence type="ECO:0000313" key="15">
    <source>
        <dbReference type="Proteomes" id="UP000808372"/>
    </source>
</evidence>
<dbReference type="FunFam" id="3.40.50.10140:FF:000001">
    <property type="entry name" value="Toll-like receptor 2"/>
    <property type="match status" value="1"/>
</dbReference>
<keyword evidence="6" id="KW-0732">Signal</keyword>
<dbReference type="GO" id="GO:0006954">
    <property type="term" value="P:inflammatory response"/>
    <property type="evidence" value="ECO:0007669"/>
    <property type="project" value="UniProtKB-KW"/>
</dbReference>
<evidence type="ECO:0000256" key="6">
    <source>
        <dbReference type="ARBA" id="ARBA00022729"/>
    </source>
</evidence>
<evidence type="ECO:0000256" key="8">
    <source>
        <dbReference type="ARBA" id="ARBA00022859"/>
    </source>
</evidence>
<dbReference type="PANTHER" id="PTHR24365:SF522">
    <property type="entry name" value="LOW QUALITY PROTEIN: TOLL-LIKE RECEPTOR 13-RELATED"/>
    <property type="match status" value="1"/>
</dbReference>
<dbReference type="KEGG" id="snh:120031244"/>
<evidence type="ECO:0000256" key="1">
    <source>
        <dbReference type="ARBA" id="ARBA00004479"/>
    </source>
</evidence>
<keyword evidence="11" id="KW-0675">Receptor</keyword>
<protein>
    <submittedName>
        <fullName evidence="16">Toll-like receptor 13</fullName>
    </submittedName>
</protein>
<keyword evidence="12" id="KW-0325">Glycoprotein</keyword>
<feature type="domain" description="TIR" evidence="14">
    <location>
        <begin position="37"/>
        <end position="158"/>
    </location>
</feature>
<dbReference type="SUPFAM" id="SSF52200">
    <property type="entry name" value="Toll/Interleukin receptor TIR domain"/>
    <property type="match status" value="1"/>
</dbReference>
<evidence type="ECO:0000256" key="10">
    <source>
        <dbReference type="ARBA" id="ARBA00023136"/>
    </source>
</evidence>
<evidence type="ECO:0000256" key="5">
    <source>
        <dbReference type="ARBA" id="ARBA00022692"/>
    </source>
</evidence>
<gene>
    <name evidence="16" type="primary">LOC120031244</name>
</gene>
<dbReference type="GO" id="GO:0005886">
    <property type="term" value="C:plasma membrane"/>
    <property type="evidence" value="ECO:0007669"/>
    <property type="project" value="TreeGrafter"/>
</dbReference>
<keyword evidence="13" id="KW-0395">Inflammatory response</keyword>
<keyword evidence="3" id="KW-0399">Innate immunity</keyword>
<evidence type="ECO:0000256" key="11">
    <source>
        <dbReference type="ARBA" id="ARBA00023170"/>
    </source>
</evidence>
<evidence type="ECO:0000256" key="7">
    <source>
        <dbReference type="ARBA" id="ARBA00022737"/>
    </source>
</evidence>
<keyword evidence="4" id="KW-0433">Leucine-rich repeat</keyword>
<dbReference type="Pfam" id="PF01582">
    <property type="entry name" value="TIR"/>
    <property type="match status" value="1"/>
</dbReference>
<evidence type="ECO:0000256" key="12">
    <source>
        <dbReference type="ARBA" id="ARBA00023180"/>
    </source>
</evidence>
<accession>A0A8U0PYF3</accession>
<dbReference type="PANTHER" id="PTHR24365">
    <property type="entry name" value="TOLL-LIKE RECEPTOR"/>
    <property type="match status" value="1"/>
</dbReference>
<dbReference type="RefSeq" id="XP_038832836.1">
    <property type="nucleotide sequence ID" value="XM_038976908.1"/>
</dbReference>